<protein>
    <recommendedName>
        <fullName evidence="2">IRG-type G domain-containing protein</fullName>
    </recommendedName>
</protein>
<dbReference type="Pfam" id="PF05049">
    <property type="entry name" value="IIGP"/>
    <property type="match status" value="1"/>
</dbReference>
<feature type="domain" description="IRG-type G" evidence="2">
    <location>
        <begin position="48"/>
        <end position="87"/>
    </location>
</feature>
<proteinExistence type="inferred from homology"/>
<dbReference type="SUPFAM" id="SSF52540">
    <property type="entry name" value="P-loop containing nucleoside triphosphate hydrolases"/>
    <property type="match status" value="1"/>
</dbReference>
<sequence length="87" mass="9355">MSWVAYPVETRAMADVLKGMKLLEMLKESVEKNRLSEVKDAVEDLLISRVNIGVVGDRGAEKTTLINSLLGLGPEDSGAAQFPSPAP</sequence>
<dbReference type="EMBL" id="JAINUG010000050">
    <property type="protein sequence ID" value="KAJ8404970.1"/>
    <property type="molecule type" value="Genomic_DNA"/>
</dbReference>
<organism evidence="3 4">
    <name type="scientific">Aldrovandia affinis</name>
    <dbReference type="NCBI Taxonomy" id="143900"/>
    <lineage>
        <taxon>Eukaryota</taxon>
        <taxon>Metazoa</taxon>
        <taxon>Chordata</taxon>
        <taxon>Craniata</taxon>
        <taxon>Vertebrata</taxon>
        <taxon>Euteleostomi</taxon>
        <taxon>Actinopterygii</taxon>
        <taxon>Neopterygii</taxon>
        <taxon>Teleostei</taxon>
        <taxon>Notacanthiformes</taxon>
        <taxon>Halosauridae</taxon>
        <taxon>Aldrovandia</taxon>
    </lineage>
</organism>
<dbReference type="InterPro" id="IPR007743">
    <property type="entry name" value="Immunity-related_GTPase-like"/>
</dbReference>
<dbReference type="Proteomes" id="UP001221898">
    <property type="component" value="Unassembled WGS sequence"/>
</dbReference>
<dbReference type="PROSITE" id="PS51716">
    <property type="entry name" value="G_IRG"/>
    <property type="match status" value="1"/>
</dbReference>
<gene>
    <name evidence="3" type="ORF">AAFF_G00328910</name>
</gene>
<dbReference type="GO" id="GO:0016020">
    <property type="term" value="C:membrane"/>
    <property type="evidence" value="ECO:0007669"/>
    <property type="project" value="InterPro"/>
</dbReference>
<dbReference type="GO" id="GO:0005525">
    <property type="term" value="F:GTP binding"/>
    <property type="evidence" value="ECO:0007669"/>
    <property type="project" value="InterPro"/>
</dbReference>
<dbReference type="PANTHER" id="PTHR14143">
    <property type="entry name" value="INTERFERON-INDUCIBLE GTPASE FAMILY MEMBER"/>
    <property type="match status" value="1"/>
</dbReference>
<keyword evidence="4" id="KW-1185">Reference proteome</keyword>
<evidence type="ECO:0000313" key="4">
    <source>
        <dbReference type="Proteomes" id="UP001221898"/>
    </source>
</evidence>
<evidence type="ECO:0000313" key="3">
    <source>
        <dbReference type="EMBL" id="KAJ8404970.1"/>
    </source>
</evidence>
<evidence type="ECO:0000259" key="2">
    <source>
        <dbReference type="PROSITE" id="PS51716"/>
    </source>
</evidence>
<dbReference type="InterPro" id="IPR030385">
    <property type="entry name" value="G_IRG_dom"/>
</dbReference>
<dbReference type="InterPro" id="IPR027417">
    <property type="entry name" value="P-loop_NTPase"/>
</dbReference>
<name>A0AAD7WQ76_9TELE</name>
<comment type="caution">
    <text evidence="3">The sequence shown here is derived from an EMBL/GenBank/DDBJ whole genome shotgun (WGS) entry which is preliminary data.</text>
</comment>
<dbReference type="AlphaFoldDB" id="A0AAD7WQ76"/>
<accession>A0AAD7WQ76</accession>
<dbReference type="PANTHER" id="PTHR14143:SF2">
    <property type="entry name" value="IMMUNITY-RELATED GTPASE FAMILY, Q2"/>
    <property type="match status" value="1"/>
</dbReference>
<comment type="similarity">
    <text evidence="1">Belongs to the TRAFAC class dynamin-like GTPase superfamily. IRG family.</text>
</comment>
<evidence type="ECO:0000256" key="1">
    <source>
        <dbReference type="ARBA" id="ARBA00005429"/>
    </source>
</evidence>
<reference evidence="3" key="1">
    <citation type="journal article" date="2023" name="Science">
        <title>Genome structures resolve the early diversification of teleost fishes.</title>
        <authorList>
            <person name="Parey E."/>
            <person name="Louis A."/>
            <person name="Montfort J."/>
            <person name="Bouchez O."/>
            <person name="Roques C."/>
            <person name="Iampietro C."/>
            <person name="Lluch J."/>
            <person name="Castinel A."/>
            <person name="Donnadieu C."/>
            <person name="Desvignes T."/>
            <person name="Floi Bucao C."/>
            <person name="Jouanno E."/>
            <person name="Wen M."/>
            <person name="Mejri S."/>
            <person name="Dirks R."/>
            <person name="Jansen H."/>
            <person name="Henkel C."/>
            <person name="Chen W.J."/>
            <person name="Zahm M."/>
            <person name="Cabau C."/>
            <person name="Klopp C."/>
            <person name="Thompson A.W."/>
            <person name="Robinson-Rechavi M."/>
            <person name="Braasch I."/>
            <person name="Lecointre G."/>
            <person name="Bobe J."/>
            <person name="Postlethwait J.H."/>
            <person name="Berthelot C."/>
            <person name="Roest Crollius H."/>
            <person name="Guiguen Y."/>
        </authorList>
    </citation>
    <scope>NUCLEOTIDE SEQUENCE</scope>
    <source>
        <strain evidence="3">NC1722</strain>
    </source>
</reference>
<dbReference type="Gene3D" id="3.40.50.300">
    <property type="entry name" value="P-loop containing nucleotide triphosphate hydrolases"/>
    <property type="match status" value="1"/>
</dbReference>